<dbReference type="EMBL" id="PP511423">
    <property type="protein sequence ID" value="XCD04097.1"/>
    <property type="molecule type" value="Genomic_DNA"/>
</dbReference>
<dbReference type="EMBL" id="PP511571">
    <property type="protein sequence ID" value="XCD05524.1"/>
    <property type="molecule type" value="Genomic_DNA"/>
</dbReference>
<evidence type="ECO:0000313" key="5">
    <source>
        <dbReference type="EMBL" id="XCD07091.1"/>
    </source>
</evidence>
<reference evidence="1" key="1">
    <citation type="submission" date="2024-03" db="EMBL/GenBank/DDBJ databases">
        <title>Diverse circular DNA viruses in blood, oral, and fecal samples of captive lemurs.</title>
        <authorList>
            <person name="Paietta E.N."/>
            <person name="Kraberger S."/>
            <person name="Lund M.C."/>
            <person name="Custer J.M."/>
            <person name="Vargas K.M."/>
            <person name="Ehmke E.E."/>
            <person name="Yoder A.D."/>
            <person name="Varsani A."/>
        </authorList>
    </citation>
    <scope>NUCLEOTIDE SEQUENCE</scope>
    <source>
        <strain evidence="1">Duke_21_87</strain>
        <strain evidence="2">Duke_24FS_100</strain>
        <strain evidence="3">Duke_25FF_1270</strain>
        <strain evidence="4">Duke_25FS_111</strain>
        <strain evidence="5">Duke_26_80</strain>
    </source>
</reference>
<evidence type="ECO:0000313" key="3">
    <source>
        <dbReference type="EMBL" id="XCD06109.1"/>
    </source>
</evidence>
<proteinExistence type="predicted"/>
<dbReference type="EMBL" id="PP511750">
    <property type="protein sequence ID" value="XCD07091.1"/>
    <property type="molecule type" value="Genomic_DNA"/>
</dbReference>
<accession>A0AAU8AXR3</accession>
<dbReference type="EMBL" id="PP511635">
    <property type="protein sequence ID" value="XCD06109.1"/>
    <property type="molecule type" value="Genomic_DNA"/>
</dbReference>
<name>A0AAU8AXR3_9VIRU</name>
<sequence length="310" mass="32709">MAFGTTTSAYEMDGVGAVPLTSAQLASFSSNNNASRAVSSTYNRASDLISQIRGISDANSARSALEASQLRAWQEQQNAKAMQFNSAEAQKNRDWQQYMSNTAHQREVQDLKAAGLNPILSALNGNGAAVTSGATASGVTSAGAKGDVDTSATNAIVNLLGTFIDTQNKLQMQNMSAINNLAVADKYTEMSRIVAEMQAASNLMVARTQGESAAKVAGINASASKYLADMNQWISQHNPNSAYGLLNSLLEKIPSSSGAYSNATVAGRTGNLVESGLGKLNKAVDSNEGYALITKLFPSLKKYDIFKVKK</sequence>
<dbReference type="EMBL" id="PP511676">
    <property type="protein sequence ID" value="XCD06475.1"/>
    <property type="molecule type" value="Genomic_DNA"/>
</dbReference>
<protein>
    <submittedName>
        <fullName evidence="1">DNA pilot protein</fullName>
    </submittedName>
</protein>
<organism evidence="1">
    <name type="scientific">Dulem virus 136</name>
    <dbReference type="NCBI Taxonomy" id="3145613"/>
    <lineage>
        <taxon>Viruses</taxon>
        <taxon>Monodnaviria</taxon>
        <taxon>Sangervirae</taxon>
        <taxon>Phixviricota</taxon>
        <taxon>Malgrandaviricetes</taxon>
        <taxon>Petitvirales</taxon>
        <taxon>Microviridae</taxon>
        <taxon>Microvirus</taxon>
    </lineage>
</organism>
<evidence type="ECO:0000313" key="2">
    <source>
        <dbReference type="EMBL" id="XCD05524.1"/>
    </source>
</evidence>
<evidence type="ECO:0000313" key="1">
    <source>
        <dbReference type="EMBL" id="XCD04097.1"/>
    </source>
</evidence>
<evidence type="ECO:0000313" key="4">
    <source>
        <dbReference type="EMBL" id="XCD06475.1"/>
    </source>
</evidence>